<dbReference type="Pfam" id="PF18912">
    <property type="entry name" value="DZR_2"/>
    <property type="match status" value="1"/>
</dbReference>
<dbReference type="STRING" id="349161.Dred_3081"/>
<keyword evidence="4" id="KW-0328">Glycosyltransferase</keyword>
<comment type="similarity">
    <text evidence="1">Belongs to the ComF/GntX family.</text>
</comment>
<dbReference type="InterPro" id="IPR000836">
    <property type="entry name" value="PRTase_dom"/>
</dbReference>
<gene>
    <name evidence="4" type="ordered locus">Dred_3081</name>
</gene>
<proteinExistence type="inferred from homology"/>
<dbReference type="Proteomes" id="UP000001556">
    <property type="component" value="Chromosome"/>
</dbReference>
<dbReference type="InterPro" id="IPR044005">
    <property type="entry name" value="DZR_2"/>
</dbReference>
<dbReference type="HOGENOM" id="CLU_054549_0_0_9"/>
<feature type="domain" description="Phosphoribosyltransferase" evidence="2">
    <location>
        <begin position="142"/>
        <end position="234"/>
    </location>
</feature>
<dbReference type="KEGG" id="drm:Dred_3081"/>
<accession>A4J930</accession>
<dbReference type="eggNOG" id="COG1040">
    <property type="taxonomic scope" value="Bacteria"/>
</dbReference>
<keyword evidence="5" id="KW-1185">Reference proteome</keyword>
<dbReference type="AlphaFoldDB" id="A4J930"/>
<dbReference type="RefSeq" id="WP_011879372.1">
    <property type="nucleotide sequence ID" value="NC_009253.1"/>
</dbReference>
<dbReference type="InterPro" id="IPR029057">
    <property type="entry name" value="PRTase-like"/>
</dbReference>
<dbReference type="Gene3D" id="3.40.50.2020">
    <property type="match status" value="1"/>
</dbReference>
<dbReference type="SUPFAM" id="SSF53271">
    <property type="entry name" value="PRTase-like"/>
    <property type="match status" value="1"/>
</dbReference>
<name>A4J930_DESRM</name>
<sequence length="237" mass="26330">MHFLLEALLNLLFPLPPGCQLCGRTGDWDICPTCSHWLVQWEGKPKCQICGRSLAYPGVLCQECQHRQPPFVQARAVGPYEGGLRDAIHLLKYKGRKTLVPLLGKLMLELLQRQPELLRAELVVPIPMSPGRRRQRGFNQAELLAREVARGLQLPLMSNVLTKPKETPPQTGLDKNQRRENLRGAFDVNTPEAIKGKAILIVDDVFTTGSTMAEVAETLHKKGAGKLYVITLANAGK</sequence>
<dbReference type="CDD" id="cd06223">
    <property type="entry name" value="PRTases_typeI"/>
    <property type="match status" value="1"/>
</dbReference>
<keyword evidence="4" id="KW-0808">Transferase</keyword>
<dbReference type="PANTHER" id="PTHR47505:SF1">
    <property type="entry name" value="DNA UTILIZATION PROTEIN YHGH"/>
    <property type="match status" value="1"/>
</dbReference>
<evidence type="ECO:0000259" key="3">
    <source>
        <dbReference type="Pfam" id="PF18912"/>
    </source>
</evidence>
<evidence type="ECO:0000313" key="4">
    <source>
        <dbReference type="EMBL" id="ABO51583.1"/>
    </source>
</evidence>
<dbReference type="OrthoDB" id="9779910at2"/>
<dbReference type="EMBL" id="CP000612">
    <property type="protein sequence ID" value="ABO51583.1"/>
    <property type="molecule type" value="Genomic_DNA"/>
</dbReference>
<dbReference type="InterPro" id="IPR051910">
    <property type="entry name" value="ComF/GntX_DNA_util-trans"/>
</dbReference>
<evidence type="ECO:0000313" key="5">
    <source>
        <dbReference type="Proteomes" id="UP000001556"/>
    </source>
</evidence>
<protein>
    <submittedName>
        <fullName evidence="4">Phosphoribosyltransferase</fullName>
    </submittedName>
</protein>
<evidence type="ECO:0000259" key="2">
    <source>
        <dbReference type="Pfam" id="PF00156"/>
    </source>
</evidence>
<reference evidence="4 5" key="1">
    <citation type="submission" date="2007-03" db="EMBL/GenBank/DDBJ databases">
        <title>Complete sequence of Desulfotomaculum reducens MI-1.</title>
        <authorList>
            <consortium name="US DOE Joint Genome Institute"/>
            <person name="Copeland A."/>
            <person name="Lucas S."/>
            <person name="Lapidus A."/>
            <person name="Barry K."/>
            <person name="Detter J.C."/>
            <person name="Glavina del Rio T."/>
            <person name="Hammon N."/>
            <person name="Israni S."/>
            <person name="Dalin E."/>
            <person name="Tice H."/>
            <person name="Pitluck S."/>
            <person name="Sims D."/>
            <person name="Brettin T."/>
            <person name="Bruce D."/>
            <person name="Han C."/>
            <person name="Tapia R."/>
            <person name="Schmutz J."/>
            <person name="Larimer F."/>
            <person name="Land M."/>
            <person name="Hauser L."/>
            <person name="Kyrpides N."/>
            <person name="Kim E."/>
            <person name="Tebo B.M."/>
            <person name="Richardson P."/>
        </authorList>
    </citation>
    <scope>NUCLEOTIDE SEQUENCE [LARGE SCALE GENOMIC DNA]</scope>
    <source>
        <strain evidence="4 5">MI-1</strain>
    </source>
</reference>
<organism evidence="4 5">
    <name type="scientific">Desulforamulus reducens (strain ATCC BAA-1160 / DSM 100696 / MI-1)</name>
    <name type="common">Desulfotomaculum reducens</name>
    <dbReference type="NCBI Taxonomy" id="349161"/>
    <lineage>
        <taxon>Bacteria</taxon>
        <taxon>Bacillati</taxon>
        <taxon>Bacillota</taxon>
        <taxon>Clostridia</taxon>
        <taxon>Eubacteriales</taxon>
        <taxon>Peptococcaceae</taxon>
        <taxon>Desulforamulus</taxon>
    </lineage>
</organism>
<feature type="domain" description="Double zinc ribbon" evidence="3">
    <location>
        <begin position="8"/>
        <end position="65"/>
    </location>
</feature>
<dbReference type="PANTHER" id="PTHR47505">
    <property type="entry name" value="DNA UTILIZATION PROTEIN YHGH"/>
    <property type="match status" value="1"/>
</dbReference>
<dbReference type="Pfam" id="PF00156">
    <property type="entry name" value="Pribosyltran"/>
    <property type="match status" value="1"/>
</dbReference>
<dbReference type="GO" id="GO:0016757">
    <property type="term" value="F:glycosyltransferase activity"/>
    <property type="evidence" value="ECO:0007669"/>
    <property type="project" value="UniProtKB-KW"/>
</dbReference>
<evidence type="ECO:0000256" key="1">
    <source>
        <dbReference type="ARBA" id="ARBA00008007"/>
    </source>
</evidence>